<feature type="non-terminal residue" evidence="7">
    <location>
        <position position="124"/>
    </location>
</feature>
<dbReference type="AlphaFoldDB" id="A0A381WP56"/>
<dbReference type="GO" id="GO:0016020">
    <property type="term" value="C:membrane"/>
    <property type="evidence" value="ECO:0007669"/>
    <property type="project" value="UniProtKB-SubCell"/>
</dbReference>
<sequence length="124" mass="14030">MQFIDWLIVFLVFSGMIYSVSYSKGLMKSVTDFLSAGRTAGRYLLSVSSGIAGLGAISVVMYLEMGFVSGFSLAWWGLSQGIIILILTMSGWVIYRFRSTRCLTLAQFFEKRYSRRFRIFTGII</sequence>
<feature type="non-terminal residue" evidence="7">
    <location>
        <position position="1"/>
    </location>
</feature>
<name>A0A381WP56_9ZZZZ</name>
<evidence type="ECO:0008006" key="8">
    <source>
        <dbReference type="Google" id="ProtNLM"/>
    </source>
</evidence>
<accession>A0A381WP56</accession>
<evidence type="ECO:0000256" key="4">
    <source>
        <dbReference type="ARBA" id="ARBA00022989"/>
    </source>
</evidence>
<keyword evidence="3 6" id="KW-0812">Transmembrane</keyword>
<comment type="similarity">
    <text evidence="2">Belongs to the sodium:solute symporter (SSF) (TC 2.A.21) family.</text>
</comment>
<evidence type="ECO:0000256" key="2">
    <source>
        <dbReference type="ARBA" id="ARBA00006434"/>
    </source>
</evidence>
<feature type="transmembrane region" description="Helical" evidence="6">
    <location>
        <begin position="43"/>
        <end position="63"/>
    </location>
</feature>
<reference evidence="7" key="1">
    <citation type="submission" date="2018-05" db="EMBL/GenBank/DDBJ databases">
        <authorList>
            <person name="Lanie J.A."/>
            <person name="Ng W.-L."/>
            <person name="Kazmierczak K.M."/>
            <person name="Andrzejewski T.M."/>
            <person name="Davidsen T.M."/>
            <person name="Wayne K.J."/>
            <person name="Tettelin H."/>
            <person name="Glass J.I."/>
            <person name="Rusch D."/>
            <person name="Podicherti R."/>
            <person name="Tsui H.-C.T."/>
            <person name="Winkler M.E."/>
        </authorList>
    </citation>
    <scope>NUCLEOTIDE SEQUENCE</scope>
</reference>
<proteinExistence type="inferred from homology"/>
<dbReference type="EMBL" id="UINC01012420">
    <property type="protein sequence ID" value="SVA54250.1"/>
    <property type="molecule type" value="Genomic_DNA"/>
</dbReference>
<protein>
    <recommendedName>
        <fullName evidence="8">Sodium:solute symporter family protein</fullName>
    </recommendedName>
</protein>
<evidence type="ECO:0000256" key="6">
    <source>
        <dbReference type="SAM" id="Phobius"/>
    </source>
</evidence>
<dbReference type="PROSITE" id="PS50283">
    <property type="entry name" value="NA_SOLUT_SYMP_3"/>
    <property type="match status" value="1"/>
</dbReference>
<feature type="transmembrane region" description="Helical" evidence="6">
    <location>
        <begin position="6"/>
        <end position="22"/>
    </location>
</feature>
<feature type="transmembrane region" description="Helical" evidence="6">
    <location>
        <begin position="75"/>
        <end position="95"/>
    </location>
</feature>
<dbReference type="InterPro" id="IPR038377">
    <property type="entry name" value="Na/Glc_symporter_sf"/>
</dbReference>
<organism evidence="7">
    <name type="scientific">marine metagenome</name>
    <dbReference type="NCBI Taxonomy" id="408172"/>
    <lineage>
        <taxon>unclassified sequences</taxon>
        <taxon>metagenomes</taxon>
        <taxon>ecological metagenomes</taxon>
    </lineage>
</organism>
<evidence type="ECO:0000256" key="1">
    <source>
        <dbReference type="ARBA" id="ARBA00004141"/>
    </source>
</evidence>
<evidence type="ECO:0000313" key="7">
    <source>
        <dbReference type="EMBL" id="SVA54250.1"/>
    </source>
</evidence>
<dbReference type="Gene3D" id="1.20.1730.10">
    <property type="entry name" value="Sodium/glucose cotransporter"/>
    <property type="match status" value="1"/>
</dbReference>
<evidence type="ECO:0000256" key="3">
    <source>
        <dbReference type="ARBA" id="ARBA00022692"/>
    </source>
</evidence>
<keyword evidence="4 6" id="KW-1133">Transmembrane helix</keyword>
<comment type="subcellular location">
    <subcellularLocation>
        <location evidence="1">Membrane</location>
        <topology evidence="1">Multi-pass membrane protein</topology>
    </subcellularLocation>
</comment>
<evidence type="ECO:0000256" key="5">
    <source>
        <dbReference type="ARBA" id="ARBA00023136"/>
    </source>
</evidence>
<gene>
    <name evidence="7" type="ORF">METZ01_LOCUS107104</name>
</gene>
<dbReference type="GO" id="GO:0022857">
    <property type="term" value="F:transmembrane transporter activity"/>
    <property type="evidence" value="ECO:0007669"/>
    <property type="project" value="InterPro"/>
</dbReference>
<dbReference type="InterPro" id="IPR001734">
    <property type="entry name" value="Na/solute_symporter"/>
</dbReference>
<keyword evidence="5 6" id="KW-0472">Membrane</keyword>